<dbReference type="EMBL" id="CAJPWZ010001248">
    <property type="protein sequence ID" value="CAG2210939.1"/>
    <property type="molecule type" value="Genomic_DNA"/>
</dbReference>
<dbReference type="AlphaFoldDB" id="A0A8S3RXH7"/>
<comment type="caution">
    <text evidence="3">The sequence shown here is derived from an EMBL/GenBank/DDBJ whole genome shotgun (WGS) entry which is preliminary data.</text>
</comment>
<evidence type="ECO:0000259" key="2">
    <source>
        <dbReference type="Pfam" id="PF01833"/>
    </source>
</evidence>
<gene>
    <name evidence="3" type="ORF">MEDL_25035</name>
</gene>
<reference evidence="3" key="1">
    <citation type="submission" date="2021-03" db="EMBL/GenBank/DDBJ databases">
        <authorList>
            <person name="Bekaert M."/>
        </authorList>
    </citation>
    <scope>NUCLEOTIDE SEQUENCE</scope>
</reference>
<dbReference type="Gene3D" id="2.60.40.10">
    <property type="entry name" value="Immunoglobulins"/>
    <property type="match status" value="3"/>
</dbReference>
<feature type="domain" description="IPT/TIG" evidence="2">
    <location>
        <begin position="10"/>
        <end position="74"/>
    </location>
</feature>
<accession>A0A8S3RXH7</accession>
<proteinExistence type="predicted"/>
<feature type="domain" description="IPT/TIG" evidence="2">
    <location>
        <begin position="84"/>
        <end position="162"/>
    </location>
</feature>
<name>A0A8S3RXH7_MYTED</name>
<keyword evidence="4" id="KW-1185">Reference proteome</keyword>
<dbReference type="InterPro" id="IPR002909">
    <property type="entry name" value="IPT_dom"/>
</dbReference>
<dbReference type="InterPro" id="IPR052387">
    <property type="entry name" value="Fibrocystin"/>
</dbReference>
<dbReference type="SUPFAM" id="SSF81296">
    <property type="entry name" value="E set domains"/>
    <property type="match status" value="3"/>
</dbReference>
<evidence type="ECO:0000313" key="3">
    <source>
        <dbReference type="EMBL" id="CAG2210939.1"/>
    </source>
</evidence>
<sequence length="247" mass="26039">MIIIRCRVSGTNITITGSGFDTSPENNIVKIGDVDCYTFEAKADGTEIQCTAGEGPRKIGYVTVRVIGKGFAPGKKLFIFLGRVTSFSPTIVSLGGGIFLDVNGEGFHEDVAVFVNDVPCEVIERTIRLARCILPALPAGVYNVKVDIGDGTQFVQLTNIQYDASTTPTITNISPTTEGAVGGSQLTITGSGFSDNGTLRIGDKELPDAVFTNTTITATLPSMSQGVKKSGCLLVPVMEQLSTGIHI</sequence>
<dbReference type="InterPro" id="IPR013783">
    <property type="entry name" value="Ig-like_fold"/>
</dbReference>
<dbReference type="InterPro" id="IPR014756">
    <property type="entry name" value="Ig_E-set"/>
</dbReference>
<feature type="domain" description="IPT/TIG" evidence="2">
    <location>
        <begin position="168"/>
        <end position="226"/>
    </location>
</feature>
<dbReference type="PANTHER" id="PTHR46769">
    <property type="entry name" value="POLYCYSTIC KIDNEY AND HEPATIC DISEASE 1 (AUTOSOMAL RECESSIVE)-LIKE 1"/>
    <property type="match status" value="1"/>
</dbReference>
<protein>
    <recommendedName>
        <fullName evidence="2">IPT/TIG domain-containing protein</fullName>
    </recommendedName>
</protein>
<keyword evidence="1" id="KW-0732">Signal</keyword>
<dbReference type="CDD" id="cd00603">
    <property type="entry name" value="IPT_PCSR"/>
    <property type="match status" value="3"/>
</dbReference>
<dbReference type="Pfam" id="PF01833">
    <property type="entry name" value="TIG"/>
    <property type="match status" value="3"/>
</dbReference>
<dbReference type="PANTHER" id="PTHR46769:SF2">
    <property type="entry name" value="FIBROCYSTIN-L ISOFORM 2 PRECURSOR-RELATED"/>
    <property type="match status" value="1"/>
</dbReference>
<organism evidence="3 4">
    <name type="scientific">Mytilus edulis</name>
    <name type="common">Blue mussel</name>
    <dbReference type="NCBI Taxonomy" id="6550"/>
    <lineage>
        <taxon>Eukaryota</taxon>
        <taxon>Metazoa</taxon>
        <taxon>Spiralia</taxon>
        <taxon>Lophotrochozoa</taxon>
        <taxon>Mollusca</taxon>
        <taxon>Bivalvia</taxon>
        <taxon>Autobranchia</taxon>
        <taxon>Pteriomorphia</taxon>
        <taxon>Mytilida</taxon>
        <taxon>Mytiloidea</taxon>
        <taxon>Mytilidae</taxon>
        <taxon>Mytilinae</taxon>
        <taxon>Mytilus</taxon>
    </lineage>
</organism>
<evidence type="ECO:0000313" key="4">
    <source>
        <dbReference type="Proteomes" id="UP000683360"/>
    </source>
</evidence>
<dbReference type="OrthoDB" id="120976at2759"/>
<evidence type="ECO:0000256" key="1">
    <source>
        <dbReference type="ARBA" id="ARBA00022729"/>
    </source>
</evidence>
<dbReference type="Proteomes" id="UP000683360">
    <property type="component" value="Unassembled WGS sequence"/>
</dbReference>